<feature type="domain" description="ThuA-like" evidence="1">
    <location>
        <begin position="18"/>
        <end position="217"/>
    </location>
</feature>
<dbReference type="PANTHER" id="PTHR40469">
    <property type="entry name" value="SECRETED GLYCOSYL HYDROLASE"/>
    <property type="match status" value="1"/>
</dbReference>
<dbReference type="SUPFAM" id="SSF52317">
    <property type="entry name" value="Class I glutamine amidotransferase-like"/>
    <property type="match status" value="1"/>
</dbReference>
<evidence type="ECO:0000313" key="4">
    <source>
        <dbReference type="Proteomes" id="UP000003751"/>
    </source>
</evidence>
<evidence type="ECO:0000313" key="5">
    <source>
        <dbReference type="Proteomes" id="UP000184203"/>
    </source>
</evidence>
<dbReference type="OrthoDB" id="307450at2157"/>
<reference evidence="2 4" key="1">
    <citation type="journal article" date="2014" name="ISME J.">
        <title>Trehalose/2-sulfotrehalose biosynthesis and glycine-betaine uptake are widely spread mechanisms for osmoadaptation in the Halobacteriales.</title>
        <authorList>
            <person name="Youssef N.H."/>
            <person name="Savage-Ashlock K.N."/>
            <person name="McCully A.L."/>
            <person name="Luedtke B."/>
            <person name="Shaw E.I."/>
            <person name="Hoff W.D."/>
            <person name="Elshahed M.S."/>
        </authorList>
    </citation>
    <scope>NUCLEOTIDE SEQUENCE [LARGE SCALE GENOMIC DNA]</scope>
    <source>
        <strain evidence="2 4">DX253</strain>
    </source>
</reference>
<dbReference type="Proteomes" id="UP000003751">
    <property type="component" value="Unassembled WGS sequence"/>
</dbReference>
<dbReference type="Proteomes" id="UP000184203">
    <property type="component" value="Unassembled WGS sequence"/>
</dbReference>
<organism evidence="2 4">
    <name type="scientific">Haladaptatus paucihalophilus DX253</name>
    <dbReference type="NCBI Taxonomy" id="797209"/>
    <lineage>
        <taxon>Archaea</taxon>
        <taxon>Methanobacteriati</taxon>
        <taxon>Methanobacteriota</taxon>
        <taxon>Stenosarchaea group</taxon>
        <taxon>Halobacteria</taxon>
        <taxon>Halobacteriales</taxon>
        <taxon>Haladaptataceae</taxon>
        <taxon>Haladaptatus</taxon>
    </lineage>
</organism>
<reference evidence="5" key="2">
    <citation type="submission" date="2016-11" db="EMBL/GenBank/DDBJ databases">
        <authorList>
            <person name="Varghese N."/>
            <person name="Submissions S."/>
        </authorList>
    </citation>
    <scope>NUCLEOTIDE SEQUENCE [LARGE SCALE GENOMIC DNA]</scope>
    <source>
        <strain evidence="5">DX253</strain>
    </source>
</reference>
<keyword evidence="5" id="KW-1185">Reference proteome</keyword>
<proteinExistence type="predicted"/>
<dbReference type="EMBL" id="AEMG01000029">
    <property type="protein sequence ID" value="EFW90072.1"/>
    <property type="molecule type" value="Genomic_DNA"/>
</dbReference>
<dbReference type="PATRIC" id="fig|797209.4.peg.4072"/>
<dbReference type="Pfam" id="PF06283">
    <property type="entry name" value="ThuA"/>
    <property type="match status" value="1"/>
</dbReference>
<dbReference type="eggNOG" id="arCOG10292">
    <property type="taxonomic scope" value="Archaea"/>
</dbReference>
<dbReference type="AlphaFoldDB" id="E7QZF1"/>
<protein>
    <recommendedName>
        <fullName evidence="1">ThuA-like domain-containing protein</fullName>
    </recommendedName>
</protein>
<dbReference type="InterPro" id="IPR029062">
    <property type="entry name" value="Class_I_gatase-like"/>
</dbReference>
<evidence type="ECO:0000313" key="3">
    <source>
        <dbReference type="EMBL" id="SHL04394.1"/>
    </source>
</evidence>
<dbReference type="EMBL" id="FRAN01000004">
    <property type="protein sequence ID" value="SHL04394.1"/>
    <property type="molecule type" value="Genomic_DNA"/>
</dbReference>
<sequence>MADKTSVLLIGENTFPFHEFDEMAPRIENALGDDIAVTRTTDRDSLRSLDDYDVLADYLTDSSLSGAQRDGLSSFVADGGGYLGIHCAADITSTHDGSGGIDHRDEPFPELRELLGGHFIGHPEQSTLRVDIADTDHPVTAGIEDFEVFDEPYTVDYDEDAIRVLARMDHPDLDDYPVTWVRTVGDGNVCYVSLGHTAEAFENPQYRRLLRNAVRWVSA</sequence>
<name>E7QZF1_HALPU</name>
<dbReference type="STRING" id="797209.GCA_000376445_03199"/>
<dbReference type="PANTHER" id="PTHR40469:SF2">
    <property type="entry name" value="GALACTOSE-BINDING DOMAIN-LIKE SUPERFAMILY PROTEIN"/>
    <property type="match status" value="1"/>
</dbReference>
<gene>
    <name evidence="3" type="ORF">SAMN05444342_2834</name>
    <name evidence="2" type="ORF">ZOD2009_20792</name>
</gene>
<dbReference type="InterPro" id="IPR029010">
    <property type="entry name" value="ThuA-like"/>
</dbReference>
<accession>E7QZF1</accession>
<evidence type="ECO:0000313" key="2">
    <source>
        <dbReference type="EMBL" id="EFW90072.1"/>
    </source>
</evidence>
<evidence type="ECO:0000259" key="1">
    <source>
        <dbReference type="Pfam" id="PF06283"/>
    </source>
</evidence>
<dbReference type="Gene3D" id="3.40.50.880">
    <property type="match status" value="1"/>
</dbReference>
<reference evidence="3" key="3">
    <citation type="submission" date="2016-11" db="EMBL/GenBank/DDBJ databases">
        <authorList>
            <person name="Jaros S."/>
            <person name="Januszkiewicz K."/>
            <person name="Wedrychowicz H."/>
        </authorList>
    </citation>
    <scope>NUCLEOTIDE SEQUENCE [LARGE SCALE GENOMIC DNA]</scope>
    <source>
        <strain evidence="3">DX253</strain>
    </source>
</reference>
<dbReference type="RefSeq" id="WP_007983155.1">
    <property type="nucleotide sequence ID" value="NZ_AEMG01000029.1"/>
</dbReference>